<keyword evidence="10" id="KW-0547">Nucleotide-binding</keyword>
<dbReference type="GO" id="GO:0055070">
    <property type="term" value="P:copper ion homeostasis"/>
    <property type="evidence" value="ECO:0007669"/>
    <property type="project" value="TreeGrafter"/>
</dbReference>
<keyword evidence="18 22" id="KW-0472">Membrane</keyword>
<dbReference type="EMBL" id="UOFQ01000018">
    <property type="protein sequence ID" value="VAW85146.1"/>
    <property type="molecule type" value="Genomic_DNA"/>
</dbReference>
<dbReference type="Pfam" id="PF00122">
    <property type="entry name" value="E1-E2_ATPase"/>
    <property type="match status" value="1"/>
</dbReference>
<protein>
    <recommendedName>
        <fullName evidence="3">Copper-exporting P-type ATPase</fullName>
    </recommendedName>
    <alternativeName>
        <fullName evidence="19">Copper-exporting P-type ATPase A</fullName>
    </alternativeName>
    <alternativeName>
        <fullName evidence="20">Cu(+)-exporting ATPase</fullName>
    </alternativeName>
</protein>
<proteinExistence type="inferred from homology"/>
<evidence type="ECO:0000256" key="9">
    <source>
        <dbReference type="ARBA" id="ARBA00022737"/>
    </source>
</evidence>
<reference evidence="24" key="1">
    <citation type="submission" date="2018-06" db="EMBL/GenBank/DDBJ databases">
        <authorList>
            <person name="Zhirakovskaya E."/>
        </authorList>
    </citation>
    <scope>NUCLEOTIDE SEQUENCE</scope>
</reference>
<keyword evidence="9" id="KW-0677">Repeat</keyword>
<dbReference type="InterPro" id="IPR023298">
    <property type="entry name" value="ATPase_P-typ_TM_dom_sf"/>
</dbReference>
<dbReference type="PRINTS" id="PR00119">
    <property type="entry name" value="CATATPASE"/>
</dbReference>
<keyword evidence="12" id="KW-0067">ATP-binding</keyword>
<accession>A0A3B0ZX25</accession>
<dbReference type="GO" id="GO:0005524">
    <property type="term" value="F:ATP binding"/>
    <property type="evidence" value="ECO:0007669"/>
    <property type="project" value="UniProtKB-KW"/>
</dbReference>
<feature type="transmembrane region" description="Helical" evidence="22">
    <location>
        <begin position="341"/>
        <end position="363"/>
    </location>
</feature>
<dbReference type="InterPro" id="IPR006121">
    <property type="entry name" value="HMA_dom"/>
</dbReference>
<evidence type="ECO:0000256" key="17">
    <source>
        <dbReference type="ARBA" id="ARBA00023065"/>
    </source>
</evidence>
<sequence>MTEKQPRLSIGGMSCAGCVASVERILQAVPGVDSAAVNFVEHTAEVSGSVSAQVLIDAVVAGGYEAAELKGTTDEAEEKEAAEFAHYRSLLKKALVAGVVAAPLMAMMLFGAMPMLEGGGRIFWALVAMVSLFVMVYSGGRFFTGAWKAFKAHNANMDTLIALGTGTAWLFSFSILIWPTLVPPEAHHLYFEAAVMIIALINLGAALEMRARGKTSEAIKHLIGLQVKTARVVRNGKEIDMPIEQVAVNETLRVRPGEKIAVDGVIIEGHSNIDESMISGEPLPVEKNIGDEVVGGTLNKSGSFLFSATRIGADTALARIIEMVRQAQNSKPAIGRMVDRVAGVFVPIVLLITVITFIVWFNFGPEPKMAYVLLTTMTVLIIACPCALGLATPISIMVGVGKAAEYGVLIRNGDALQRAGQLTTVVLDKTGTVTEGRPAVTSVIPAAGWDEMTLLSVAASIETGSEHPLAEAVVAAANGRGLSLSPAEGFEAIAGHGVRAQVDGVSVLFGNRKLMDDHLIELNDLPEVAAGLAAKGETPMFLAVDGVAAGIVAVADPVKADSKAAIARLRKVGIQVVMLTGDNAVTAAAVAKQVGITEVIADVLPADKSARVAALQAEGEVVGMVGDGINDAPALARADVGFAIGSGTDVAIESADVTLMRGSLHGVIDAIAISKATVRNIKQNLFGAFIYNSLGIPIAAGVLFPLFGLLLNPIVAGGAMAMSSLTVVSNANRLRLFKPEGAQQ</sequence>
<feature type="transmembrane region" description="Helical" evidence="22">
    <location>
        <begin position="710"/>
        <end position="728"/>
    </location>
</feature>
<keyword evidence="7 22" id="KW-0812">Transmembrane</keyword>
<evidence type="ECO:0000256" key="1">
    <source>
        <dbReference type="ARBA" id="ARBA00004651"/>
    </source>
</evidence>
<evidence type="ECO:0000256" key="18">
    <source>
        <dbReference type="ARBA" id="ARBA00023136"/>
    </source>
</evidence>
<evidence type="ECO:0000256" key="21">
    <source>
        <dbReference type="ARBA" id="ARBA00049289"/>
    </source>
</evidence>
<dbReference type="SUPFAM" id="SSF81665">
    <property type="entry name" value="Calcium ATPase, transmembrane domain M"/>
    <property type="match status" value="1"/>
</dbReference>
<dbReference type="InterPro" id="IPR023214">
    <property type="entry name" value="HAD_sf"/>
</dbReference>
<evidence type="ECO:0000256" key="13">
    <source>
        <dbReference type="ARBA" id="ARBA00022842"/>
    </source>
</evidence>
<dbReference type="FunFam" id="2.70.150.10:FF:000020">
    <property type="entry name" value="Copper-exporting P-type ATPase A"/>
    <property type="match status" value="1"/>
</dbReference>
<dbReference type="SUPFAM" id="SSF81653">
    <property type="entry name" value="Calcium ATPase, transduction domain A"/>
    <property type="match status" value="1"/>
</dbReference>
<dbReference type="NCBIfam" id="TIGR01494">
    <property type="entry name" value="ATPase_P-type"/>
    <property type="match status" value="1"/>
</dbReference>
<dbReference type="InterPro" id="IPR059000">
    <property type="entry name" value="ATPase_P-type_domA"/>
</dbReference>
<feature type="domain" description="HMA" evidence="23">
    <location>
        <begin position="4"/>
        <end position="67"/>
    </location>
</feature>
<comment type="similarity">
    <text evidence="2">Belongs to the cation transport ATPase (P-type) (TC 3.A.3) family. Type IB subfamily.</text>
</comment>
<dbReference type="Gene3D" id="3.30.70.100">
    <property type="match status" value="1"/>
</dbReference>
<keyword evidence="14" id="KW-1278">Translocase</keyword>
<dbReference type="GO" id="GO:0005507">
    <property type="term" value="F:copper ion binding"/>
    <property type="evidence" value="ECO:0007669"/>
    <property type="project" value="TreeGrafter"/>
</dbReference>
<dbReference type="PROSITE" id="PS00154">
    <property type="entry name" value="ATPASE_E1_E2"/>
    <property type="match status" value="1"/>
</dbReference>
<evidence type="ECO:0000256" key="10">
    <source>
        <dbReference type="ARBA" id="ARBA00022741"/>
    </source>
</evidence>
<dbReference type="CDD" id="cd00371">
    <property type="entry name" value="HMA"/>
    <property type="match status" value="1"/>
</dbReference>
<evidence type="ECO:0000256" key="7">
    <source>
        <dbReference type="ARBA" id="ARBA00022692"/>
    </source>
</evidence>
<dbReference type="InterPro" id="IPR044492">
    <property type="entry name" value="P_typ_ATPase_HD_dom"/>
</dbReference>
<dbReference type="Gene3D" id="3.40.1110.10">
    <property type="entry name" value="Calcium-transporting ATPase, cytoplasmic domain N"/>
    <property type="match status" value="1"/>
</dbReference>
<dbReference type="GO" id="GO:0140581">
    <property type="term" value="F:P-type monovalent copper transporter activity"/>
    <property type="evidence" value="ECO:0007669"/>
    <property type="project" value="UniProtKB-EC"/>
</dbReference>
<dbReference type="GO" id="GO:0005886">
    <property type="term" value="C:plasma membrane"/>
    <property type="evidence" value="ECO:0007669"/>
    <property type="project" value="UniProtKB-SubCell"/>
</dbReference>
<keyword evidence="24" id="KW-0378">Hydrolase</keyword>
<keyword evidence="15 22" id="KW-1133">Transmembrane helix</keyword>
<evidence type="ECO:0000256" key="4">
    <source>
        <dbReference type="ARBA" id="ARBA00022448"/>
    </source>
</evidence>
<dbReference type="NCBIfam" id="TIGR01525">
    <property type="entry name" value="ATPase-IB_hvy"/>
    <property type="match status" value="1"/>
</dbReference>
<dbReference type="InterPro" id="IPR008250">
    <property type="entry name" value="ATPase_P-typ_transduc_dom_A_sf"/>
</dbReference>
<dbReference type="Gene3D" id="2.70.150.10">
    <property type="entry name" value="Calcium-transporting ATPase, cytoplasmic transduction domain A"/>
    <property type="match status" value="1"/>
</dbReference>
<evidence type="ECO:0000256" key="22">
    <source>
        <dbReference type="SAM" id="Phobius"/>
    </source>
</evidence>
<dbReference type="GO" id="GO:0016887">
    <property type="term" value="F:ATP hydrolysis activity"/>
    <property type="evidence" value="ECO:0007669"/>
    <property type="project" value="InterPro"/>
</dbReference>
<evidence type="ECO:0000256" key="19">
    <source>
        <dbReference type="ARBA" id="ARBA00029719"/>
    </source>
</evidence>
<gene>
    <name evidence="24" type="ORF">MNBD_GAMMA17-1764</name>
</gene>
<comment type="catalytic activity">
    <reaction evidence="21">
        <text>Cu(+)(in) + ATP + H2O = Cu(+)(out) + ADP + phosphate + H(+)</text>
        <dbReference type="Rhea" id="RHEA:25792"/>
        <dbReference type="ChEBI" id="CHEBI:15377"/>
        <dbReference type="ChEBI" id="CHEBI:15378"/>
        <dbReference type="ChEBI" id="CHEBI:30616"/>
        <dbReference type="ChEBI" id="CHEBI:43474"/>
        <dbReference type="ChEBI" id="CHEBI:49552"/>
        <dbReference type="ChEBI" id="CHEBI:456216"/>
        <dbReference type="EC" id="7.2.2.8"/>
    </reaction>
</comment>
<dbReference type="PROSITE" id="PS01047">
    <property type="entry name" value="HMA_1"/>
    <property type="match status" value="1"/>
</dbReference>
<dbReference type="InterPro" id="IPR001757">
    <property type="entry name" value="P_typ_ATPase"/>
</dbReference>
<dbReference type="SUPFAM" id="SSF56784">
    <property type="entry name" value="HAD-like"/>
    <property type="match status" value="1"/>
</dbReference>
<evidence type="ECO:0000256" key="3">
    <source>
        <dbReference type="ARBA" id="ARBA00015102"/>
    </source>
</evidence>
<dbReference type="PANTHER" id="PTHR43520:SF6">
    <property type="entry name" value="COPPER-EXPORTING P-TYPE ATPASE"/>
    <property type="match status" value="1"/>
</dbReference>
<keyword evidence="8" id="KW-0479">Metal-binding</keyword>
<evidence type="ECO:0000256" key="11">
    <source>
        <dbReference type="ARBA" id="ARBA00022796"/>
    </source>
</evidence>
<evidence type="ECO:0000256" key="16">
    <source>
        <dbReference type="ARBA" id="ARBA00023008"/>
    </source>
</evidence>
<evidence type="ECO:0000256" key="12">
    <source>
        <dbReference type="ARBA" id="ARBA00022840"/>
    </source>
</evidence>
<dbReference type="Pfam" id="PF00702">
    <property type="entry name" value="Hydrolase"/>
    <property type="match status" value="1"/>
</dbReference>
<name>A0A3B0ZX25_9ZZZZ</name>
<evidence type="ECO:0000256" key="6">
    <source>
        <dbReference type="ARBA" id="ARBA00022553"/>
    </source>
</evidence>
<keyword evidence="16" id="KW-0186">Copper</keyword>
<dbReference type="InterPro" id="IPR027256">
    <property type="entry name" value="P-typ_ATPase_IB"/>
</dbReference>
<evidence type="ECO:0000256" key="2">
    <source>
        <dbReference type="ARBA" id="ARBA00006024"/>
    </source>
</evidence>
<evidence type="ECO:0000259" key="23">
    <source>
        <dbReference type="PROSITE" id="PS50846"/>
    </source>
</evidence>
<keyword evidence="6" id="KW-0597">Phosphoprotein</keyword>
<dbReference type="PRINTS" id="PR00120">
    <property type="entry name" value="HATPASE"/>
</dbReference>
<evidence type="ECO:0000256" key="8">
    <source>
        <dbReference type="ARBA" id="ARBA00022723"/>
    </source>
</evidence>
<dbReference type="InterPro" id="IPR023299">
    <property type="entry name" value="ATPase_P-typ_cyto_dom_N"/>
</dbReference>
<keyword evidence="4" id="KW-0813">Transport</keyword>
<feature type="transmembrane region" description="Helical" evidence="22">
    <location>
        <begin position="187"/>
        <end position="207"/>
    </location>
</feature>
<dbReference type="SUPFAM" id="SSF55008">
    <property type="entry name" value="HMA, heavy metal-associated domain"/>
    <property type="match status" value="1"/>
</dbReference>
<dbReference type="InterPro" id="IPR017969">
    <property type="entry name" value="Heavy-metal-associated_CS"/>
</dbReference>
<evidence type="ECO:0000256" key="5">
    <source>
        <dbReference type="ARBA" id="ARBA00022475"/>
    </source>
</evidence>
<dbReference type="PANTHER" id="PTHR43520">
    <property type="entry name" value="ATP7, ISOFORM B"/>
    <property type="match status" value="1"/>
</dbReference>
<dbReference type="Gene3D" id="3.40.50.1000">
    <property type="entry name" value="HAD superfamily/HAD-like"/>
    <property type="match status" value="1"/>
</dbReference>
<feature type="transmembrane region" description="Helical" evidence="22">
    <location>
        <begin position="685"/>
        <end position="704"/>
    </location>
</feature>
<organism evidence="24">
    <name type="scientific">hydrothermal vent metagenome</name>
    <dbReference type="NCBI Taxonomy" id="652676"/>
    <lineage>
        <taxon>unclassified sequences</taxon>
        <taxon>metagenomes</taxon>
        <taxon>ecological metagenomes</taxon>
    </lineage>
</organism>
<keyword evidence="17" id="KW-0406">Ion transport</keyword>
<evidence type="ECO:0000256" key="14">
    <source>
        <dbReference type="ARBA" id="ARBA00022967"/>
    </source>
</evidence>
<dbReference type="NCBIfam" id="TIGR01511">
    <property type="entry name" value="ATPase-IB1_Cu"/>
    <property type="match status" value="1"/>
</dbReference>
<dbReference type="SFLD" id="SFLDS00003">
    <property type="entry name" value="Haloacid_Dehalogenase"/>
    <property type="match status" value="1"/>
</dbReference>
<dbReference type="Pfam" id="PF00403">
    <property type="entry name" value="HMA"/>
    <property type="match status" value="1"/>
</dbReference>
<feature type="transmembrane region" description="Helical" evidence="22">
    <location>
        <begin position="94"/>
        <end position="116"/>
    </location>
</feature>
<dbReference type="InterPro" id="IPR018303">
    <property type="entry name" value="ATPase_P-typ_P_site"/>
</dbReference>
<feature type="transmembrane region" description="Helical" evidence="22">
    <location>
        <begin position="369"/>
        <end position="392"/>
    </location>
</feature>
<feature type="transmembrane region" description="Helical" evidence="22">
    <location>
        <begin position="122"/>
        <end position="140"/>
    </location>
</feature>
<comment type="subcellular location">
    <subcellularLocation>
        <location evidence="1">Cell membrane</location>
        <topology evidence="1">Multi-pass membrane protein</topology>
    </subcellularLocation>
</comment>
<dbReference type="SFLD" id="SFLDF00027">
    <property type="entry name" value="p-type_atpase"/>
    <property type="match status" value="1"/>
</dbReference>
<keyword evidence="5" id="KW-1003">Cell membrane</keyword>
<dbReference type="SFLD" id="SFLDG00002">
    <property type="entry name" value="C1.7:_P-type_atpase_like"/>
    <property type="match status" value="1"/>
</dbReference>
<dbReference type="InterPro" id="IPR036412">
    <property type="entry name" value="HAD-like_sf"/>
</dbReference>
<evidence type="ECO:0000256" key="15">
    <source>
        <dbReference type="ARBA" id="ARBA00022989"/>
    </source>
</evidence>
<evidence type="ECO:0000313" key="24">
    <source>
        <dbReference type="EMBL" id="VAW85146.1"/>
    </source>
</evidence>
<feature type="transmembrane region" description="Helical" evidence="22">
    <location>
        <begin position="160"/>
        <end position="181"/>
    </location>
</feature>
<dbReference type="GO" id="GO:0043682">
    <property type="term" value="F:P-type divalent copper transporter activity"/>
    <property type="evidence" value="ECO:0007669"/>
    <property type="project" value="TreeGrafter"/>
</dbReference>
<evidence type="ECO:0000256" key="20">
    <source>
        <dbReference type="ARBA" id="ARBA00033239"/>
    </source>
</evidence>
<dbReference type="PROSITE" id="PS50846">
    <property type="entry name" value="HMA_2"/>
    <property type="match status" value="1"/>
</dbReference>
<keyword evidence="13" id="KW-0460">Magnesium</keyword>
<dbReference type="CDD" id="cd02094">
    <property type="entry name" value="P-type_ATPase_Cu-like"/>
    <property type="match status" value="1"/>
</dbReference>
<dbReference type="AlphaFoldDB" id="A0A3B0ZX25"/>
<keyword evidence="11" id="KW-0187">Copper transport</keyword>
<dbReference type="InterPro" id="IPR036163">
    <property type="entry name" value="HMA_dom_sf"/>
</dbReference>